<protein>
    <submittedName>
        <fullName evidence="3">Diguanylate cyclase/phosphodiesterase (GGDEF &amp; EAL domains) with PAS/PAC sensor(S)</fullName>
    </submittedName>
</protein>
<dbReference type="Pfam" id="PF00990">
    <property type="entry name" value="GGDEF"/>
    <property type="match status" value="1"/>
</dbReference>
<dbReference type="EMBL" id="UOFB01000425">
    <property type="protein sequence ID" value="VAW50038.1"/>
    <property type="molecule type" value="Genomic_DNA"/>
</dbReference>
<dbReference type="PROSITE" id="PS50887">
    <property type="entry name" value="GGDEF"/>
    <property type="match status" value="1"/>
</dbReference>
<feature type="transmembrane region" description="Helical" evidence="1">
    <location>
        <begin position="42"/>
        <end position="62"/>
    </location>
</feature>
<dbReference type="InterPro" id="IPR043128">
    <property type="entry name" value="Rev_trsase/Diguanyl_cyclase"/>
</dbReference>
<gene>
    <name evidence="3" type="ORF">MNBD_GAMMA04-1366</name>
</gene>
<keyword evidence="1" id="KW-1133">Transmembrane helix</keyword>
<keyword evidence="1" id="KW-0812">Transmembrane</keyword>
<feature type="transmembrane region" description="Helical" evidence="1">
    <location>
        <begin position="174"/>
        <end position="195"/>
    </location>
</feature>
<evidence type="ECO:0000313" key="3">
    <source>
        <dbReference type="EMBL" id="VAW50038.1"/>
    </source>
</evidence>
<feature type="transmembrane region" description="Helical" evidence="1">
    <location>
        <begin position="68"/>
        <end position="86"/>
    </location>
</feature>
<feature type="transmembrane region" description="Helical" evidence="1">
    <location>
        <begin position="120"/>
        <end position="137"/>
    </location>
</feature>
<dbReference type="Pfam" id="PF20966">
    <property type="entry name" value="MASE6"/>
    <property type="match status" value="1"/>
</dbReference>
<dbReference type="InterPro" id="IPR050469">
    <property type="entry name" value="Diguanylate_Cyclase"/>
</dbReference>
<feature type="transmembrane region" description="Helical" evidence="1">
    <location>
        <begin position="98"/>
        <end position="114"/>
    </location>
</feature>
<dbReference type="AlphaFoldDB" id="A0A3B0W2C4"/>
<dbReference type="FunFam" id="3.30.70.270:FF:000001">
    <property type="entry name" value="Diguanylate cyclase domain protein"/>
    <property type="match status" value="1"/>
</dbReference>
<reference evidence="3" key="1">
    <citation type="submission" date="2018-06" db="EMBL/GenBank/DDBJ databases">
        <authorList>
            <person name="Zhirakovskaya E."/>
        </authorList>
    </citation>
    <scope>NUCLEOTIDE SEQUENCE</scope>
</reference>
<dbReference type="InterPro" id="IPR000160">
    <property type="entry name" value="GGDEF_dom"/>
</dbReference>
<dbReference type="SMART" id="SM00267">
    <property type="entry name" value="GGDEF"/>
    <property type="match status" value="1"/>
</dbReference>
<dbReference type="PANTHER" id="PTHR45138:SF9">
    <property type="entry name" value="DIGUANYLATE CYCLASE DGCM-RELATED"/>
    <property type="match status" value="1"/>
</dbReference>
<dbReference type="NCBIfam" id="TIGR00254">
    <property type="entry name" value="GGDEF"/>
    <property type="match status" value="1"/>
</dbReference>
<dbReference type="CDD" id="cd01949">
    <property type="entry name" value="GGDEF"/>
    <property type="match status" value="1"/>
</dbReference>
<sequence>MSHFLKRIYHTLLCTTPSNSGISLEGLQNLAHKRKRILLKTCLYITFIMLFFFSTLHAFIYQSISNEAFILELFTSLVALYAIMSLKRNPSPNNVNKIAQFSTITFAAFLLLFVDLNQNQNFSLIWVLFFPIFAMIINGSKAGLRYTLLFLTILLILAYNGIGHWQEGLWTELAFIRLAAALSILTFIIYINEVYLASSRQQAKQVLDALQTLSTVDELTKISNRRNINSALSKAIQNAERYDTPLSLTLFDIDNFKRVNDQLGHLVGDKVLYEMVQETKKIIRATDEFGRWGGEEFLIVLPHETIESATLFCEKIRASIEQMAFSDSTVQITCSFGVAQFKKGMTAEQLIDQADQALYLAKKSGKNQIKAFPRDDFHSQTAS</sequence>
<evidence type="ECO:0000259" key="2">
    <source>
        <dbReference type="PROSITE" id="PS50887"/>
    </source>
</evidence>
<dbReference type="GO" id="GO:0052621">
    <property type="term" value="F:diguanylate cyclase activity"/>
    <property type="evidence" value="ECO:0007669"/>
    <property type="project" value="TreeGrafter"/>
</dbReference>
<name>A0A3B0W2C4_9ZZZZ</name>
<accession>A0A3B0W2C4</accession>
<dbReference type="InterPro" id="IPR048435">
    <property type="entry name" value="MASE6"/>
</dbReference>
<feature type="transmembrane region" description="Helical" evidence="1">
    <location>
        <begin position="144"/>
        <end position="162"/>
    </location>
</feature>
<feature type="domain" description="GGDEF" evidence="2">
    <location>
        <begin position="244"/>
        <end position="374"/>
    </location>
</feature>
<dbReference type="Gene3D" id="3.30.70.270">
    <property type="match status" value="1"/>
</dbReference>
<proteinExistence type="predicted"/>
<dbReference type="InterPro" id="IPR029787">
    <property type="entry name" value="Nucleotide_cyclase"/>
</dbReference>
<keyword evidence="1" id="KW-0472">Membrane</keyword>
<dbReference type="SUPFAM" id="SSF55073">
    <property type="entry name" value="Nucleotide cyclase"/>
    <property type="match status" value="1"/>
</dbReference>
<organism evidence="3">
    <name type="scientific">hydrothermal vent metagenome</name>
    <dbReference type="NCBI Taxonomy" id="652676"/>
    <lineage>
        <taxon>unclassified sequences</taxon>
        <taxon>metagenomes</taxon>
        <taxon>ecological metagenomes</taxon>
    </lineage>
</organism>
<dbReference type="PANTHER" id="PTHR45138">
    <property type="entry name" value="REGULATORY COMPONENTS OF SENSORY TRANSDUCTION SYSTEM"/>
    <property type="match status" value="1"/>
</dbReference>
<evidence type="ECO:0000256" key="1">
    <source>
        <dbReference type="SAM" id="Phobius"/>
    </source>
</evidence>